<evidence type="ECO:0000313" key="1">
    <source>
        <dbReference type="EnsemblPlants" id="TraesCS1D02G338900.1"/>
    </source>
</evidence>
<reference evidence="1" key="2">
    <citation type="submission" date="2018-10" db="UniProtKB">
        <authorList>
            <consortium name="EnsemblPlants"/>
        </authorList>
    </citation>
    <scope>IDENTIFICATION</scope>
</reference>
<dbReference type="Gramene" id="TraesCS1D02G338900.1">
    <property type="protein sequence ID" value="TraesCS1D02G338900.1"/>
    <property type="gene ID" value="TraesCS1D02G338900"/>
</dbReference>
<dbReference type="OMA" id="IREHIVC"/>
<evidence type="ECO:0000313" key="2">
    <source>
        <dbReference type="Proteomes" id="UP000019116"/>
    </source>
</evidence>
<accession>A0A3B6A0F1</accession>
<dbReference type="Proteomes" id="UP000019116">
    <property type="component" value="Chromosome 1D"/>
</dbReference>
<proteinExistence type="predicted"/>
<dbReference type="EnsemblPlants" id="TraesCS1D02G338900.1">
    <property type="protein sequence ID" value="TraesCS1D02G338900.1"/>
    <property type="gene ID" value="TraesCS1D02G338900"/>
</dbReference>
<organism evidence="1">
    <name type="scientific">Triticum aestivum</name>
    <name type="common">Wheat</name>
    <dbReference type="NCBI Taxonomy" id="4565"/>
    <lineage>
        <taxon>Eukaryota</taxon>
        <taxon>Viridiplantae</taxon>
        <taxon>Streptophyta</taxon>
        <taxon>Embryophyta</taxon>
        <taxon>Tracheophyta</taxon>
        <taxon>Spermatophyta</taxon>
        <taxon>Magnoliopsida</taxon>
        <taxon>Liliopsida</taxon>
        <taxon>Poales</taxon>
        <taxon>Poaceae</taxon>
        <taxon>BOP clade</taxon>
        <taxon>Pooideae</taxon>
        <taxon>Triticodae</taxon>
        <taxon>Triticeae</taxon>
        <taxon>Triticinae</taxon>
        <taxon>Triticum</taxon>
    </lineage>
</organism>
<dbReference type="GeneID" id="123182638"/>
<keyword evidence="2" id="KW-1185">Reference proteome</keyword>
<dbReference type="RefSeq" id="XP_044451211.1">
    <property type="nucleotide sequence ID" value="XM_044595276.1"/>
</dbReference>
<dbReference type="OrthoDB" id="10292182at2759"/>
<protein>
    <submittedName>
        <fullName evidence="1">Uncharacterized protein</fullName>
    </submittedName>
</protein>
<dbReference type="Gramene" id="TraesJUL1D03G00543860.4">
    <property type="protein sequence ID" value="TraesJUL1D03G00543860.4"/>
    <property type="gene ID" value="TraesJUL1D03G00543860"/>
</dbReference>
<reference evidence="1" key="1">
    <citation type="submission" date="2018-08" db="EMBL/GenBank/DDBJ databases">
        <authorList>
            <person name="Rossello M."/>
        </authorList>
    </citation>
    <scope>NUCLEOTIDE SEQUENCE [LARGE SCALE GENOMIC DNA]</scope>
    <source>
        <strain evidence="1">cv. Chinese Spring</strain>
    </source>
</reference>
<sequence>MAAVLRSAARRLAGELPAAEMGLHRLPLHSQANVWSASSAPRSAPSSLTKAKAAMESAIRPSFIPRHTVSTSFGRAASKPLCKTKAVIESTLLPQLIPRRTMSSSSSRAASQPADKFWLEIVGHRMKGPQNPCPMIFRKRISGVDADKAEAVFLDVMMMAKYDGNVPPNMMSSPVRALLRKALIRYMKIKWFIKEIALSLKIRVVFKLGKLNFAVICVLLYVTYGRPLSLLRRFWKILNSQGGDDSE</sequence>
<gene>
    <name evidence="1" type="primary">LOC123182638</name>
</gene>
<dbReference type="AlphaFoldDB" id="A0A3B6A0F1"/>
<name>A0A3B6A0F1_WHEAT</name>